<dbReference type="GO" id="GO:0004222">
    <property type="term" value="F:metalloendopeptidase activity"/>
    <property type="evidence" value="ECO:0007669"/>
    <property type="project" value="InterPro"/>
</dbReference>
<dbReference type="PROSITE" id="PS50215">
    <property type="entry name" value="ADAM_MEPRO"/>
    <property type="match status" value="1"/>
</dbReference>
<accession>A0A2A2LIB8</accession>
<keyword evidence="9" id="KW-1185">Reference proteome</keyword>
<comment type="caution">
    <text evidence="2">Lacks conserved residue(s) required for the propagation of feature annotation.</text>
</comment>
<keyword evidence="2" id="KW-0862">Zinc</keyword>
<feature type="chain" id="PRO_5012968631" description="Disintegrin domain-containing protein" evidence="5">
    <location>
        <begin position="19"/>
        <end position="811"/>
    </location>
</feature>
<dbReference type="GO" id="GO:0046872">
    <property type="term" value="F:metal ion binding"/>
    <property type="evidence" value="ECO:0007669"/>
    <property type="project" value="UniProtKB-KW"/>
</dbReference>
<evidence type="ECO:0000259" key="7">
    <source>
        <dbReference type="PROSITE" id="PS50215"/>
    </source>
</evidence>
<dbReference type="InterPro" id="IPR001590">
    <property type="entry name" value="Peptidase_M12B"/>
</dbReference>
<feature type="region of interest" description="Disordered" evidence="3">
    <location>
        <begin position="174"/>
        <end position="195"/>
    </location>
</feature>
<dbReference type="PANTHER" id="PTHR45702:SF6">
    <property type="entry name" value="DISINTEGRIN AND METALLOPROTEINASE DOMAIN-CONTAINING PROTEIN 17"/>
    <property type="match status" value="1"/>
</dbReference>
<evidence type="ECO:0000256" key="2">
    <source>
        <dbReference type="PROSITE-ProRule" id="PRU00276"/>
    </source>
</evidence>
<dbReference type="OrthoDB" id="2131567at2759"/>
<dbReference type="PROSITE" id="PS50214">
    <property type="entry name" value="DISINTEGRIN_2"/>
    <property type="match status" value="1"/>
</dbReference>
<feature type="binding site" evidence="2">
    <location>
        <position position="421"/>
    </location>
    <ligand>
        <name>Zn(2+)</name>
        <dbReference type="ChEBI" id="CHEBI:29105"/>
        <note>catalytic</note>
    </ligand>
</feature>
<keyword evidence="2" id="KW-0479">Metal-binding</keyword>
<dbReference type="GO" id="GO:0006509">
    <property type="term" value="P:membrane protein ectodomain proteolysis"/>
    <property type="evidence" value="ECO:0007669"/>
    <property type="project" value="TreeGrafter"/>
</dbReference>
<dbReference type="Gene3D" id="4.10.70.30">
    <property type="match status" value="1"/>
</dbReference>
<dbReference type="SMART" id="SM00050">
    <property type="entry name" value="DISIN"/>
    <property type="match status" value="1"/>
</dbReference>
<dbReference type="GO" id="GO:0005886">
    <property type="term" value="C:plasma membrane"/>
    <property type="evidence" value="ECO:0007669"/>
    <property type="project" value="TreeGrafter"/>
</dbReference>
<dbReference type="EMBL" id="LIAE01006728">
    <property type="protein sequence ID" value="PAV85797.1"/>
    <property type="molecule type" value="Genomic_DNA"/>
</dbReference>
<dbReference type="STRING" id="2018661.A0A2A2LIB8"/>
<keyword evidence="4" id="KW-0472">Membrane</keyword>
<organism evidence="8 9">
    <name type="scientific">Diploscapter pachys</name>
    <dbReference type="NCBI Taxonomy" id="2018661"/>
    <lineage>
        <taxon>Eukaryota</taxon>
        <taxon>Metazoa</taxon>
        <taxon>Ecdysozoa</taxon>
        <taxon>Nematoda</taxon>
        <taxon>Chromadorea</taxon>
        <taxon>Rhabditida</taxon>
        <taxon>Rhabditina</taxon>
        <taxon>Rhabditomorpha</taxon>
        <taxon>Rhabditoidea</taxon>
        <taxon>Rhabditidae</taxon>
        <taxon>Diploscapter</taxon>
    </lineage>
</organism>
<proteinExistence type="predicted"/>
<feature type="binding site" evidence="2">
    <location>
        <position position="431"/>
    </location>
    <ligand>
        <name>Zn(2+)</name>
        <dbReference type="ChEBI" id="CHEBI:29105"/>
        <note>catalytic</note>
    </ligand>
</feature>
<keyword evidence="1" id="KW-1015">Disulfide bond</keyword>
<dbReference type="Pfam" id="PF00200">
    <property type="entry name" value="Disintegrin"/>
    <property type="match status" value="1"/>
</dbReference>
<reference evidence="8 9" key="1">
    <citation type="journal article" date="2017" name="Curr. Biol.">
        <title>Genome architecture and evolution of a unichromosomal asexual nematode.</title>
        <authorList>
            <person name="Fradin H."/>
            <person name="Zegar C."/>
            <person name="Gutwein M."/>
            <person name="Lucas J."/>
            <person name="Kovtun M."/>
            <person name="Corcoran D."/>
            <person name="Baugh L.R."/>
            <person name="Kiontke K."/>
            <person name="Gunsalus K."/>
            <person name="Fitch D.H."/>
            <person name="Piano F."/>
        </authorList>
    </citation>
    <scope>NUCLEOTIDE SEQUENCE [LARGE SCALE GENOMIC DNA]</scope>
    <source>
        <strain evidence="8">PF1309</strain>
    </source>
</reference>
<evidence type="ECO:0000313" key="9">
    <source>
        <dbReference type="Proteomes" id="UP000218231"/>
    </source>
</evidence>
<comment type="caution">
    <text evidence="8">The sequence shown here is derived from an EMBL/GenBank/DDBJ whole genome shotgun (WGS) entry which is preliminary data.</text>
</comment>
<dbReference type="Proteomes" id="UP000218231">
    <property type="component" value="Unassembled WGS sequence"/>
</dbReference>
<feature type="domain" description="Disintegrin" evidence="6">
    <location>
        <begin position="499"/>
        <end position="591"/>
    </location>
</feature>
<name>A0A2A2LIB8_9BILA</name>
<feature type="active site" evidence="2">
    <location>
        <position position="422"/>
    </location>
</feature>
<dbReference type="InterPro" id="IPR001762">
    <property type="entry name" value="Disintegrin_dom"/>
</dbReference>
<dbReference type="InterPro" id="IPR036436">
    <property type="entry name" value="Disintegrin_dom_sf"/>
</dbReference>
<dbReference type="InterPro" id="IPR032029">
    <property type="entry name" value="ADAM17_MPD"/>
</dbReference>
<dbReference type="SUPFAM" id="SSF55486">
    <property type="entry name" value="Metalloproteases ('zincins'), catalytic domain"/>
    <property type="match status" value="1"/>
</dbReference>
<dbReference type="AlphaFoldDB" id="A0A2A2LIB8"/>
<feature type="signal peptide" evidence="5">
    <location>
        <begin position="1"/>
        <end position="18"/>
    </location>
</feature>
<gene>
    <name evidence="8" type="ORF">WR25_14385</name>
</gene>
<evidence type="ECO:0000256" key="5">
    <source>
        <dbReference type="SAM" id="SignalP"/>
    </source>
</evidence>
<dbReference type="Pfam" id="PF13574">
    <property type="entry name" value="Reprolysin_2"/>
    <property type="match status" value="1"/>
</dbReference>
<feature type="compositionally biased region" description="Basic and acidic residues" evidence="3">
    <location>
        <begin position="175"/>
        <end position="195"/>
    </location>
</feature>
<evidence type="ECO:0000259" key="6">
    <source>
        <dbReference type="PROSITE" id="PS50214"/>
    </source>
</evidence>
<dbReference type="InterPro" id="IPR024079">
    <property type="entry name" value="MetalloPept_cat_dom_sf"/>
</dbReference>
<keyword evidence="4" id="KW-0812">Transmembrane</keyword>
<keyword evidence="5" id="KW-0732">Signal</keyword>
<dbReference type="InterPro" id="IPR051489">
    <property type="entry name" value="ADAM_Metalloproteinase"/>
</dbReference>
<keyword evidence="4" id="KW-1133">Transmembrane helix</keyword>
<feature type="transmembrane region" description="Helical" evidence="4">
    <location>
        <begin position="689"/>
        <end position="716"/>
    </location>
</feature>
<dbReference type="Gene3D" id="4.10.70.10">
    <property type="entry name" value="Disintegrin domain"/>
    <property type="match status" value="1"/>
</dbReference>
<dbReference type="SUPFAM" id="SSF57552">
    <property type="entry name" value="Blood coagulation inhibitor (disintegrin)"/>
    <property type="match status" value="1"/>
</dbReference>
<evidence type="ECO:0000256" key="3">
    <source>
        <dbReference type="SAM" id="MobiDB-lite"/>
    </source>
</evidence>
<sequence>MLLILLIFVFQTFCSINASAPMSLSSFERAVFTPSTSRYKRDTGDDTLRIQLQIYGKKYELRLRPSFAVFDENLRIRNGLNEDVGGVEQILEDHFDVQAVGYPYSQGTLTRIDDGYIGSITLTGLQEDLIYFEPAALHFAQSSFSDVIAYRADDVKMERVHKFLNPIAFPGPAERSLEKQSEGESVKRTKREASLENEKKNRCPLKVVADYKFYWKVGRNSTALVTRYIVNMIARVNDIYTVVNWDEGRESEISGRGKFFNMGFSIKEIKILDKPDDSNLLFYNGGGIQTESGQKFWIPDLLLKYFALGEGSGDFCLVHLLTAQSFKNSSVVGLAYLANPSNPSDLPNNGGICADVSYVSHLDLYTPEIWPYYRDVETWLEKAKLNDNRIWYNTVFTSTIGNDEKNDYPLVTREAELIVAHEFGHAWGSAHDTPDLNSNVSAFSNECQPSYKEGGYYIMNSFAQTGFDVNNDKFSPCSKRSIRNVLSRRWANCFVEEKKSLCGNGIIEEGEECDEGILLPAATQALSCCTKSCKLRDQAVCSPFNHPCCTATCKFHSRDHVCLLGNQFQCKATAHCSGVSGDCPPAPPIEDGIECLDEGECQTGVCVPFCEKKKIGKKACICEDVEQSCHRCCRDPKNASALCEPHPGATDLKDGTWCIKGVCKNSKCTTEVTDQVVNLLNVLSDGNRFWNFVVSNMVGIIIVLFCCLWFPAGFIVRKWDEKKKASRQTSKLSKEPRKVIQISNVDMHRARLEQSEMVHNITGGTSISGMWVSCYNTLQNCNEACHFSCYEADICNDSVGPMIACAPGLKT</sequence>
<evidence type="ECO:0000256" key="1">
    <source>
        <dbReference type="ARBA" id="ARBA00023157"/>
    </source>
</evidence>
<dbReference type="Pfam" id="PF16698">
    <property type="entry name" value="ADAM17_MPD"/>
    <property type="match status" value="1"/>
</dbReference>
<evidence type="ECO:0000256" key="4">
    <source>
        <dbReference type="SAM" id="Phobius"/>
    </source>
</evidence>
<feature type="binding site" evidence="2">
    <location>
        <position position="425"/>
    </location>
    <ligand>
        <name>Zn(2+)</name>
        <dbReference type="ChEBI" id="CHEBI:29105"/>
        <note>catalytic</note>
    </ligand>
</feature>
<dbReference type="GO" id="GO:0007219">
    <property type="term" value="P:Notch signaling pathway"/>
    <property type="evidence" value="ECO:0007669"/>
    <property type="project" value="TreeGrafter"/>
</dbReference>
<protein>
    <recommendedName>
        <fullName evidence="10">Disintegrin domain-containing protein</fullName>
    </recommendedName>
</protein>
<dbReference type="Gene3D" id="3.40.390.10">
    <property type="entry name" value="Collagenase (Catalytic Domain)"/>
    <property type="match status" value="1"/>
</dbReference>
<dbReference type="FunFam" id="4.10.70.10:FF:000003">
    <property type="entry name" value="Disintegrin and metalloproteinase domain-containing protein 17"/>
    <property type="match status" value="1"/>
</dbReference>
<feature type="domain" description="Peptidase M12B" evidence="7">
    <location>
        <begin position="201"/>
        <end position="498"/>
    </location>
</feature>
<evidence type="ECO:0008006" key="10">
    <source>
        <dbReference type="Google" id="ProtNLM"/>
    </source>
</evidence>
<dbReference type="PANTHER" id="PTHR45702">
    <property type="entry name" value="ADAM10/ADAM17 METALLOPEPTIDASE FAMILY MEMBER"/>
    <property type="match status" value="1"/>
</dbReference>
<evidence type="ECO:0000313" key="8">
    <source>
        <dbReference type="EMBL" id="PAV85797.1"/>
    </source>
</evidence>